<reference evidence="1 2" key="1">
    <citation type="submission" date="2018-02" db="EMBL/GenBank/DDBJ databases">
        <title>Genomic Encyclopedia of Archaeal and Bacterial Type Strains, Phase II (KMG-II): from individual species to whole genera.</title>
        <authorList>
            <person name="Goeker M."/>
        </authorList>
    </citation>
    <scope>NUCLEOTIDE SEQUENCE [LARGE SCALE GENOMIC DNA]</scope>
    <source>
        <strain evidence="1 2">DSM 22857</strain>
    </source>
</reference>
<dbReference type="PANTHER" id="PTHR43481:SF4">
    <property type="entry name" value="GLYCEROL-1-PHOSPHATE PHOSPHOHYDROLASE 1-RELATED"/>
    <property type="match status" value="1"/>
</dbReference>
<proteinExistence type="predicted"/>
<dbReference type="Gene3D" id="3.40.50.1000">
    <property type="entry name" value="HAD superfamily/HAD-like"/>
    <property type="match status" value="1"/>
</dbReference>
<dbReference type="SUPFAM" id="SSF56784">
    <property type="entry name" value="HAD-like"/>
    <property type="match status" value="1"/>
</dbReference>
<dbReference type="GO" id="GO:0050308">
    <property type="term" value="F:sugar-phosphatase activity"/>
    <property type="evidence" value="ECO:0007669"/>
    <property type="project" value="TreeGrafter"/>
</dbReference>
<keyword evidence="2" id="KW-1185">Reference proteome</keyword>
<organism evidence="1 2">
    <name type="scientific">Kineococcus xinjiangensis</name>
    <dbReference type="NCBI Taxonomy" id="512762"/>
    <lineage>
        <taxon>Bacteria</taxon>
        <taxon>Bacillati</taxon>
        <taxon>Actinomycetota</taxon>
        <taxon>Actinomycetes</taxon>
        <taxon>Kineosporiales</taxon>
        <taxon>Kineosporiaceae</taxon>
        <taxon>Kineococcus</taxon>
    </lineage>
</organism>
<sequence>MIDLVGGVPHCIGEVQALLFDMDGTLLDSDACITRAWSDFAARRALPVADVLSLVPGRTAAEIVSAFLPDADDVRREVAHLQTFQLRHLEGIVAVRGALELLSRLDGLPWAVVTSAPREVARLRLRAAGLPAAPLLLADEDVQRSKPDPEGFLAAAAALGTDIGRCVVFEDSAAGLRAAHASGAQVVALAPSAPVPDGVGLTVRDLREVRVRRDGQGHAVDLLRVQGP</sequence>
<accession>A0A2S6IUV8</accession>
<comment type="caution">
    <text evidence="1">The sequence shown here is derived from an EMBL/GenBank/DDBJ whole genome shotgun (WGS) entry which is preliminary data.</text>
</comment>
<dbReference type="SFLD" id="SFLDG01129">
    <property type="entry name" value="C1.5:_HAD__Beta-PGM__Phosphata"/>
    <property type="match status" value="1"/>
</dbReference>
<dbReference type="EMBL" id="PTJD01000002">
    <property type="protein sequence ID" value="PPK98060.1"/>
    <property type="molecule type" value="Genomic_DNA"/>
</dbReference>
<dbReference type="InterPro" id="IPR036412">
    <property type="entry name" value="HAD-like_sf"/>
</dbReference>
<dbReference type="NCBIfam" id="TIGR01509">
    <property type="entry name" value="HAD-SF-IA-v3"/>
    <property type="match status" value="1"/>
</dbReference>
<dbReference type="InterPro" id="IPR023198">
    <property type="entry name" value="PGP-like_dom2"/>
</dbReference>
<dbReference type="PANTHER" id="PTHR43481">
    <property type="entry name" value="FRUCTOSE-1-PHOSPHATE PHOSPHATASE"/>
    <property type="match status" value="1"/>
</dbReference>
<dbReference type="AlphaFoldDB" id="A0A2S6IUV8"/>
<dbReference type="Gene3D" id="1.10.150.240">
    <property type="entry name" value="Putative phosphatase, domain 2"/>
    <property type="match status" value="1"/>
</dbReference>
<name>A0A2S6IUV8_9ACTN</name>
<dbReference type="InterPro" id="IPR023214">
    <property type="entry name" value="HAD_sf"/>
</dbReference>
<dbReference type="InterPro" id="IPR006439">
    <property type="entry name" value="HAD-SF_hydro_IA"/>
</dbReference>
<evidence type="ECO:0000313" key="2">
    <source>
        <dbReference type="Proteomes" id="UP000239485"/>
    </source>
</evidence>
<dbReference type="NCBIfam" id="TIGR01549">
    <property type="entry name" value="HAD-SF-IA-v1"/>
    <property type="match status" value="1"/>
</dbReference>
<dbReference type="Proteomes" id="UP000239485">
    <property type="component" value="Unassembled WGS sequence"/>
</dbReference>
<dbReference type="InterPro" id="IPR051806">
    <property type="entry name" value="HAD-like_SPP"/>
</dbReference>
<dbReference type="Pfam" id="PF00702">
    <property type="entry name" value="Hydrolase"/>
    <property type="match status" value="1"/>
</dbReference>
<protein>
    <submittedName>
        <fullName evidence="1">Sugar-phosphatase</fullName>
    </submittedName>
</protein>
<dbReference type="RefSeq" id="WP_104431499.1">
    <property type="nucleotide sequence ID" value="NZ_PTJD01000002.1"/>
</dbReference>
<gene>
    <name evidence="1" type="ORF">CLV92_102213</name>
</gene>
<dbReference type="SFLD" id="SFLDS00003">
    <property type="entry name" value="Haloacid_Dehalogenase"/>
    <property type="match status" value="1"/>
</dbReference>
<evidence type="ECO:0000313" key="1">
    <source>
        <dbReference type="EMBL" id="PPK98060.1"/>
    </source>
</evidence>